<comment type="subcellular location">
    <subcellularLocation>
        <location evidence="1">Cytoplasm</location>
    </subcellularLocation>
</comment>
<dbReference type="OrthoDB" id="3064516at2759"/>
<dbReference type="Pfam" id="PF01546">
    <property type="entry name" value="Peptidase_M20"/>
    <property type="match status" value="1"/>
</dbReference>
<dbReference type="SUPFAM" id="SSF53187">
    <property type="entry name" value="Zn-dependent exopeptidases"/>
    <property type="match status" value="1"/>
</dbReference>
<dbReference type="EC" id="3.5.1.14" evidence="3"/>
<dbReference type="InterPro" id="IPR002933">
    <property type="entry name" value="Peptidase_M20"/>
</dbReference>
<evidence type="ECO:0000256" key="1">
    <source>
        <dbReference type="ARBA" id="ARBA00004496"/>
    </source>
</evidence>
<dbReference type="GeneTree" id="ENSGT00940000155631"/>
<evidence type="ECO:0000256" key="2">
    <source>
        <dbReference type="ARBA" id="ARBA00006247"/>
    </source>
</evidence>
<dbReference type="PANTHER" id="PTHR45892">
    <property type="entry name" value="AMINOACYLASE-1"/>
    <property type="match status" value="1"/>
</dbReference>
<dbReference type="InterPro" id="IPR036264">
    <property type="entry name" value="Bact_exopeptidase_dim_dom"/>
</dbReference>
<dbReference type="FunFam" id="3.40.630.10:FF:000019">
    <property type="entry name" value="Aminoacylase 1"/>
    <property type="match status" value="1"/>
</dbReference>
<dbReference type="GO" id="GO:0006520">
    <property type="term" value="P:amino acid metabolic process"/>
    <property type="evidence" value="ECO:0007669"/>
    <property type="project" value="InterPro"/>
</dbReference>
<comment type="cofactor">
    <cofactor evidence="7">
        <name>Zn(2+)</name>
        <dbReference type="ChEBI" id="CHEBI:29105"/>
    </cofactor>
    <text evidence="7">Binds 2 Zn(2+) ions per subunit.</text>
</comment>
<keyword evidence="7" id="KW-0479">Metal-binding</keyword>
<reference evidence="9" key="2">
    <citation type="submission" date="2025-09" db="UniProtKB">
        <authorList>
            <consortium name="Ensembl"/>
        </authorList>
    </citation>
    <scope>IDENTIFICATION</scope>
</reference>
<organism evidence="9 10">
    <name type="scientific">Leptobrachium leishanense</name>
    <name type="common">Leishan spiny toad</name>
    <dbReference type="NCBI Taxonomy" id="445787"/>
    <lineage>
        <taxon>Eukaryota</taxon>
        <taxon>Metazoa</taxon>
        <taxon>Chordata</taxon>
        <taxon>Craniata</taxon>
        <taxon>Vertebrata</taxon>
        <taxon>Euteleostomi</taxon>
        <taxon>Amphibia</taxon>
        <taxon>Batrachia</taxon>
        <taxon>Anura</taxon>
        <taxon>Pelobatoidea</taxon>
        <taxon>Megophryidae</taxon>
        <taxon>Leptobrachium</taxon>
    </lineage>
</organism>
<evidence type="ECO:0000256" key="5">
    <source>
        <dbReference type="ARBA" id="ARBA00029656"/>
    </source>
</evidence>
<dbReference type="InterPro" id="IPR011650">
    <property type="entry name" value="Peptidase_M20_dimer"/>
</dbReference>
<proteinExistence type="inferred from homology"/>
<feature type="active site" evidence="6">
    <location>
        <position position="81"/>
    </location>
</feature>
<evidence type="ECO:0000256" key="6">
    <source>
        <dbReference type="PIRSR" id="PIRSR036696-1"/>
    </source>
</evidence>
<dbReference type="InterPro" id="IPR001261">
    <property type="entry name" value="ArgE/DapE_CS"/>
</dbReference>
<dbReference type="GO" id="GO:0046872">
    <property type="term" value="F:metal ion binding"/>
    <property type="evidence" value="ECO:0007669"/>
    <property type="project" value="UniProtKB-KW"/>
</dbReference>
<feature type="binding site" evidence="7">
    <location>
        <position position="79"/>
    </location>
    <ligand>
        <name>Zn(2+)</name>
        <dbReference type="ChEBI" id="CHEBI:29105"/>
        <label>1</label>
    </ligand>
</feature>
<dbReference type="SUPFAM" id="SSF55031">
    <property type="entry name" value="Bacterial exopeptidase dimerisation domain"/>
    <property type="match status" value="1"/>
</dbReference>
<dbReference type="Gene3D" id="3.40.630.10">
    <property type="entry name" value="Zn peptidases"/>
    <property type="match status" value="1"/>
</dbReference>
<dbReference type="Pfam" id="PF07687">
    <property type="entry name" value="M20_dimer"/>
    <property type="match status" value="1"/>
</dbReference>
<dbReference type="GO" id="GO:0004046">
    <property type="term" value="F:aminoacylase activity"/>
    <property type="evidence" value="ECO:0007669"/>
    <property type="project" value="UniProtKB-EC"/>
</dbReference>
<name>A0A8C5QAT9_9ANUR</name>
<protein>
    <recommendedName>
        <fullName evidence="3">N-acyl-aliphatic-L-amino acid amidohydrolase</fullName>
        <ecNumber evidence="3">3.5.1.14</ecNumber>
    </recommendedName>
    <alternativeName>
        <fullName evidence="5">N-acyl-L-amino-acid amidohydrolase</fullName>
    </alternativeName>
</protein>
<evidence type="ECO:0000256" key="4">
    <source>
        <dbReference type="ARBA" id="ARBA00022801"/>
    </source>
</evidence>
<dbReference type="NCBIfam" id="TIGR01880">
    <property type="entry name" value="Ac-peptdase-euk"/>
    <property type="match status" value="1"/>
</dbReference>
<dbReference type="PROSITE" id="PS00759">
    <property type="entry name" value="ARGE_DAPE_CPG2_2"/>
    <property type="match status" value="1"/>
</dbReference>
<feature type="binding site" evidence="7">
    <location>
        <position position="112"/>
    </location>
    <ligand>
        <name>Zn(2+)</name>
        <dbReference type="ChEBI" id="CHEBI:29105"/>
        <label>2</label>
    </ligand>
</feature>
<keyword evidence="4" id="KW-0378">Hydrolase</keyword>
<keyword evidence="10" id="KW-1185">Reference proteome</keyword>
<dbReference type="InterPro" id="IPR010159">
    <property type="entry name" value="N-acyl_aa_amidohydrolase"/>
</dbReference>
<dbReference type="Gene3D" id="3.30.70.360">
    <property type="match status" value="1"/>
</dbReference>
<dbReference type="GO" id="GO:0005737">
    <property type="term" value="C:cytoplasm"/>
    <property type="evidence" value="ECO:0007669"/>
    <property type="project" value="UniProtKB-SubCell"/>
</dbReference>
<dbReference type="Proteomes" id="UP000694569">
    <property type="component" value="Unplaced"/>
</dbReference>
<evidence type="ECO:0000256" key="3">
    <source>
        <dbReference type="ARBA" id="ARBA00011913"/>
    </source>
</evidence>
<gene>
    <name evidence="9" type="primary">ACY1</name>
</gene>
<feature type="binding site" evidence="7">
    <location>
        <position position="112"/>
    </location>
    <ligand>
        <name>Zn(2+)</name>
        <dbReference type="ChEBI" id="CHEBI:29105"/>
        <label>1</label>
    </ligand>
</feature>
<dbReference type="Gene3D" id="1.10.150.900">
    <property type="match status" value="1"/>
</dbReference>
<dbReference type="PIRSF" id="PIRSF036696">
    <property type="entry name" value="ACY-1"/>
    <property type="match status" value="1"/>
</dbReference>
<feature type="domain" description="Peptidase M20 dimerisation" evidence="8">
    <location>
        <begin position="251"/>
        <end position="301"/>
    </location>
</feature>
<dbReference type="CDD" id="cd05646">
    <property type="entry name" value="M20_AcylaseI_like"/>
    <property type="match status" value="1"/>
</dbReference>
<dbReference type="InterPro" id="IPR052083">
    <property type="entry name" value="Aminoacylase-1_M20A"/>
</dbReference>
<feature type="active site" description="Proton acceptor" evidence="6">
    <location>
        <position position="146"/>
    </location>
</feature>
<sequence length="411" mass="46522">VDTMSSSENPSTSLFREYLRIRTVHPDPDYDGAEEFLVRVAKDIGLESRKVKLSSGRDILVMTWQGTDPKLKSVILNSHIDVVPVYEDLWTHPPFAAHKDEAGNIYARGTQDMKCVTIQYLEALRQLKSDGSHFPRTIHLTLVPDEETGGHTGMELFVDYPEFKDLNPGITLDEGLASPTEEFSVFYGEKCPWCKSYFTSSFHKRKGQKSYWVPAGPQYHQGSHKALKPRLGANVRSNKLESDPSLSIGDVTTVNLTKLSGGILYNVVPSIMSVTFDLRVQPTLNLKEFESRIEGWCREAGSDVTWEYHQKCMNQNITSIDESYPWWKAFSKPCNELGLKLKPEIFPAGTDSRYIRQAGYPALGFSPMNHTPILLHDHNEYLNEDVFLRGIHIYNKIISSLASVPAFDEEL</sequence>
<feature type="binding site" evidence="7">
    <location>
        <position position="147"/>
    </location>
    <ligand>
        <name>Zn(2+)</name>
        <dbReference type="ChEBI" id="CHEBI:29105"/>
        <label>2</label>
    </ligand>
</feature>
<comment type="similarity">
    <text evidence="2">Belongs to the peptidase M20A family.</text>
</comment>
<dbReference type="AlphaFoldDB" id="A0A8C5QAT9"/>
<evidence type="ECO:0000313" key="9">
    <source>
        <dbReference type="Ensembl" id="ENSLLEP00000035070.1"/>
    </source>
</evidence>
<evidence type="ECO:0000313" key="10">
    <source>
        <dbReference type="Proteomes" id="UP000694569"/>
    </source>
</evidence>
<evidence type="ECO:0000256" key="7">
    <source>
        <dbReference type="PIRSR" id="PIRSR036696-2"/>
    </source>
</evidence>
<dbReference type="Ensembl" id="ENSLLET00000036403.1">
    <property type="protein sequence ID" value="ENSLLEP00000035070.1"/>
    <property type="gene ID" value="ENSLLEG00000020045.1"/>
</dbReference>
<keyword evidence="7" id="KW-0862">Zinc</keyword>
<feature type="binding site" evidence="7">
    <location>
        <position position="174"/>
    </location>
    <ligand>
        <name>Zn(2+)</name>
        <dbReference type="ChEBI" id="CHEBI:29105"/>
        <label>1</label>
    </ligand>
</feature>
<accession>A0A8C5QAT9</accession>
<evidence type="ECO:0000259" key="8">
    <source>
        <dbReference type="Pfam" id="PF07687"/>
    </source>
</evidence>
<dbReference type="PANTHER" id="PTHR45892:SF5">
    <property type="entry name" value="N-ACYL-ALIPHATIC-L-AMINO ACID AMIDOHYDROLASE"/>
    <property type="match status" value="1"/>
</dbReference>
<dbReference type="FunFam" id="1.10.150.900:FF:000001">
    <property type="entry name" value="Aminoacylase-1, putative"/>
    <property type="match status" value="1"/>
</dbReference>
<feature type="binding site" evidence="7">
    <location>
        <position position="376"/>
    </location>
    <ligand>
        <name>Zn(2+)</name>
        <dbReference type="ChEBI" id="CHEBI:29105"/>
        <label>2</label>
    </ligand>
</feature>
<reference evidence="9" key="1">
    <citation type="submission" date="2025-08" db="UniProtKB">
        <authorList>
            <consortium name="Ensembl"/>
        </authorList>
    </citation>
    <scope>IDENTIFICATION</scope>
</reference>